<dbReference type="GeneID" id="78250240"/>
<evidence type="ECO:0008006" key="4">
    <source>
        <dbReference type="Google" id="ProtNLM"/>
    </source>
</evidence>
<dbReference type="NCBIfam" id="TIGR00762">
    <property type="entry name" value="DegV"/>
    <property type="match status" value="1"/>
</dbReference>
<dbReference type="Pfam" id="PF02645">
    <property type="entry name" value="DegV"/>
    <property type="match status" value="1"/>
</dbReference>
<dbReference type="eggNOG" id="COG1307">
    <property type="taxonomic scope" value="Bacteria"/>
</dbReference>
<dbReference type="HOGENOM" id="CLU_048251_0_0_11"/>
<dbReference type="InterPro" id="IPR003797">
    <property type="entry name" value="DegV"/>
</dbReference>
<dbReference type="PROSITE" id="PS51482">
    <property type="entry name" value="DEGV"/>
    <property type="match status" value="1"/>
</dbReference>
<organism evidence="2 3">
    <name type="scientific">Corynebacterium argentoratense DSM 44202</name>
    <dbReference type="NCBI Taxonomy" id="1348662"/>
    <lineage>
        <taxon>Bacteria</taxon>
        <taxon>Bacillati</taxon>
        <taxon>Actinomycetota</taxon>
        <taxon>Actinomycetes</taxon>
        <taxon>Mycobacteriales</taxon>
        <taxon>Corynebacteriaceae</taxon>
        <taxon>Corynebacterium</taxon>
    </lineage>
</organism>
<dbReference type="PANTHER" id="PTHR33434">
    <property type="entry name" value="DEGV DOMAIN-CONTAINING PROTEIN DR_1986-RELATED"/>
    <property type="match status" value="1"/>
</dbReference>
<sequence>MPVRIVTDSSSCLPHDTAEELGIKVLDLHVMPPEESGEEAHTAGLTALELVAAYARQLERGGDEGVVALHLSKDLSSTYASAESAAAVFDDVAEPVRVVETSTIGMCVGAAAMAAATVAGEGGSVDECVEAASSTLERSEMFLYVDKVEGLRKSGRLSTTDALVSAALATRPIMQIKGGRIELAAKTRTQTKAFAKLIELIVTRANSRPVFIALQEHQASEAAARLSEAMESVLPEGSTFMTVPMSEVLAVHAGPGSIAVSAVFSE</sequence>
<gene>
    <name evidence="2" type="ORF">CARG_07430</name>
</gene>
<evidence type="ECO:0000256" key="1">
    <source>
        <dbReference type="ARBA" id="ARBA00023121"/>
    </source>
</evidence>
<accession>U3GZ23</accession>
<name>U3GZ23_9CORY</name>
<keyword evidence="3" id="KW-1185">Reference proteome</keyword>
<evidence type="ECO:0000313" key="2">
    <source>
        <dbReference type="EMBL" id="AGU15606.1"/>
    </source>
</evidence>
<dbReference type="InterPro" id="IPR043168">
    <property type="entry name" value="DegV_C"/>
</dbReference>
<dbReference type="GO" id="GO:0008289">
    <property type="term" value="F:lipid binding"/>
    <property type="evidence" value="ECO:0007669"/>
    <property type="project" value="UniProtKB-KW"/>
</dbReference>
<dbReference type="OrthoDB" id="9760324at2"/>
<dbReference type="KEGG" id="caz:CARG_07430"/>
<dbReference type="Proteomes" id="UP000016943">
    <property type="component" value="Chromosome"/>
</dbReference>
<dbReference type="RefSeq" id="WP_021011997.1">
    <property type="nucleotide sequence ID" value="NC_022198.1"/>
</dbReference>
<dbReference type="PATRIC" id="fig|1348662.3.peg.1468"/>
<dbReference type="EMBL" id="CP006365">
    <property type="protein sequence ID" value="AGU15606.1"/>
    <property type="molecule type" value="Genomic_DNA"/>
</dbReference>
<dbReference type="AlphaFoldDB" id="U3GZ23"/>
<keyword evidence="1" id="KW-0446">Lipid-binding</keyword>
<dbReference type="Gene3D" id="3.30.1180.10">
    <property type="match status" value="1"/>
</dbReference>
<reference evidence="2 3" key="1">
    <citation type="journal article" date="2013" name="Genome Announc.">
        <title>Whole-Genome Sequence of the Clinical Strain Corynebacterium argentoratense DSM 44202, Isolated from a Human Throat Specimen.</title>
        <authorList>
            <person name="Bomholt C."/>
            <person name="Glaub A."/>
            <person name="Gravermann K."/>
            <person name="Albersmeier A."/>
            <person name="Brinkrolf K."/>
            <person name="Ruckert C."/>
            <person name="Tauch A."/>
        </authorList>
    </citation>
    <scope>NUCLEOTIDE SEQUENCE [LARGE SCALE GENOMIC DNA]</scope>
    <source>
        <strain evidence="2">DSM 44202</strain>
    </source>
</reference>
<proteinExistence type="predicted"/>
<dbReference type="PANTHER" id="PTHR33434:SF2">
    <property type="entry name" value="FATTY ACID-BINDING PROTEIN TM_1468"/>
    <property type="match status" value="1"/>
</dbReference>
<dbReference type="Gene3D" id="3.40.50.10170">
    <property type="match status" value="2"/>
</dbReference>
<dbReference type="SUPFAM" id="SSF82549">
    <property type="entry name" value="DAK1/DegV-like"/>
    <property type="match status" value="1"/>
</dbReference>
<evidence type="ECO:0000313" key="3">
    <source>
        <dbReference type="Proteomes" id="UP000016943"/>
    </source>
</evidence>
<dbReference type="STRING" id="1348662.CARG_07430"/>
<protein>
    <recommendedName>
        <fullName evidence="4">DegV domain-containing protein</fullName>
    </recommendedName>
</protein>
<dbReference type="InterPro" id="IPR050270">
    <property type="entry name" value="DegV_domain_contain"/>
</dbReference>